<gene>
    <name evidence="2" type="ORF">CFBP5473_13415</name>
    <name evidence="3" type="ORF">J5285_06320</name>
</gene>
<name>A0A4D7DX76_9HYPH</name>
<dbReference type="Proteomes" id="UP000298545">
    <property type="component" value="Chromosome circular"/>
</dbReference>
<reference evidence="3 5" key="2">
    <citation type="submission" date="2021-03" db="EMBL/GenBank/DDBJ databases">
        <title>Rapid diversification of plasmids in a genus of pathogenic and nitrogen fixing bacteria.</title>
        <authorList>
            <person name="Weisberg A.J."/>
            <person name="Miller M."/>
            <person name="Ream W."/>
            <person name="Grunwald N.J."/>
            <person name="Chang J.H."/>
        </authorList>
    </citation>
    <scope>NUCLEOTIDE SEQUENCE [LARGE SCALE GENOMIC DNA]</scope>
    <source>
        <strain evidence="3 5">AF3.44</strain>
    </source>
</reference>
<dbReference type="PROSITE" id="PS50943">
    <property type="entry name" value="HTH_CROC1"/>
    <property type="match status" value="1"/>
</dbReference>
<organism evidence="2 4">
    <name type="scientific">Agrobacterium larrymoorei</name>
    <dbReference type="NCBI Taxonomy" id="160699"/>
    <lineage>
        <taxon>Bacteria</taxon>
        <taxon>Pseudomonadati</taxon>
        <taxon>Pseudomonadota</taxon>
        <taxon>Alphaproteobacteria</taxon>
        <taxon>Hyphomicrobiales</taxon>
        <taxon>Rhizobiaceae</taxon>
        <taxon>Rhizobium/Agrobacterium group</taxon>
        <taxon>Agrobacterium</taxon>
    </lineage>
</organism>
<dbReference type="OrthoDB" id="9803379at2"/>
<accession>A0A4D7DX76</accession>
<keyword evidence="5" id="KW-1185">Reference proteome</keyword>
<dbReference type="EMBL" id="CP072167">
    <property type="protein sequence ID" value="QYA08307.1"/>
    <property type="molecule type" value="Genomic_DNA"/>
</dbReference>
<dbReference type="CDD" id="cd00093">
    <property type="entry name" value="HTH_XRE"/>
    <property type="match status" value="1"/>
</dbReference>
<feature type="domain" description="HTH cro/C1-type" evidence="1">
    <location>
        <begin position="17"/>
        <end position="71"/>
    </location>
</feature>
<protein>
    <submittedName>
        <fullName evidence="3">Helix-turn-helix transcriptional regulator</fullName>
    </submittedName>
    <submittedName>
        <fullName evidence="2">XRE family transcriptional regulator</fullName>
    </submittedName>
</protein>
<evidence type="ECO:0000313" key="5">
    <source>
        <dbReference type="Proteomes" id="UP000826513"/>
    </source>
</evidence>
<dbReference type="KEGG" id="alf:CFBP5473_13415"/>
<dbReference type="InterPro" id="IPR010982">
    <property type="entry name" value="Lambda_DNA-bd_dom_sf"/>
</dbReference>
<evidence type="ECO:0000313" key="2">
    <source>
        <dbReference type="EMBL" id="QCI98806.1"/>
    </source>
</evidence>
<evidence type="ECO:0000259" key="1">
    <source>
        <dbReference type="PROSITE" id="PS50943"/>
    </source>
</evidence>
<proteinExistence type="predicted"/>
<reference evidence="2 4" key="1">
    <citation type="submission" date="2019-04" db="EMBL/GenBank/DDBJ databases">
        <title>Complete genome sequence of Agrobacterium larrymoorei CFBP5473.</title>
        <authorList>
            <person name="Haryono M."/>
            <person name="Chou L."/>
            <person name="Lin Y.-C."/>
            <person name="Lai E.-M."/>
            <person name="Kuo C.-H."/>
        </authorList>
    </citation>
    <scope>NUCLEOTIDE SEQUENCE [LARGE SCALE GENOMIC DNA]</scope>
    <source>
        <strain evidence="2 4">CFBP5473</strain>
    </source>
</reference>
<dbReference type="AlphaFoldDB" id="A0A4D7DX76"/>
<dbReference type="Gene3D" id="1.10.260.40">
    <property type="entry name" value="lambda repressor-like DNA-binding domains"/>
    <property type="match status" value="1"/>
</dbReference>
<dbReference type="Pfam" id="PF01381">
    <property type="entry name" value="HTH_3"/>
    <property type="match status" value="1"/>
</dbReference>
<dbReference type="EMBL" id="CP039691">
    <property type="protein sequence ID" value="QCI98806.1"/>
    <property type="molecule type" value="Genomic_DNA"/>
</dbReference>
<dbReference type="SMART" id="SM00530">
    <property type="entry name" value="HTH_XRE"/>
    <property type="match status" value="1"/>
</dbReference>
<evidence type="ECO:0000313" key="4">
    <source>
        <dbReference type="Proteomes" id="UP000298545"/>
    </source>
</evidence>
<dbReference type="RefSeq" id="WP_027676823.1">
    <property type="nucleotide sequence ID" value="NZ_CP039691.1"/>
</dbReference>
<dbReference type="STRING" id="1367849.GCA_000518585_04295"/>
<dbReference type="InterPro" id="IPR001387">
    <property type="entry name" value="Cro/C1-type_HTH"/>
</dbReference>
<sequence length="89" mass="10223">MTKSTHTPEYRRLVELLIETRREAKLTQQQLANRIGKPQSYVAKVEGAERRIDVIEFAKLAKAMDESPTALLDRLLAAIEKLERSQDFP</sequence>
<dbReference type="SUPFAM" id="SSF47413">
    <property type="entry name" value="lambda repressor-like DNA-binding domains"/>
    <property type="match status" value="1"/>
</dbReference>
<dbReference type="Proteomes" id="UP000826513">
    <property type="component" value="Chromosome 1"/>
</dbReference>
<dbReference type="GO" id="GO:0003677">
    <property type="term" value="F:DNA binding"/>
    <property type="evidence" value="ECO:0007669"/>
    <property type="project" value="InterPro"/>
</dbReference>
<evidence type="ECO:0000313" key="3">
    <source>
        <dbReference type="EMBL" id="QYA08307.1"/>
    </source>
</evidence>